<protein>
    <submittedName>
        <fullName evidence="2">Uncharacterized protein</fullName>
    </submittedName>
</protein>
<reference evidence="2 3" key="1">
    <citation type="submission" date="2019-07" db="EMBL/GenBank/DDBJ databases">
        <title>Description of 53C-WASEF.</title>
        <authorList>
            <person name="Pitt A."/>
            <person name="Hahn M.W."/>
        </authorList>
    </citation>
    <scope>NUCLEOTIDE SEQUENCE [LARGE SCALE GENOMIC DNA]</scope>
    <source>
        <strain evidence="2 3">53C-WASEF</strain>
    </source>
</reference>
<keyword evidence="1" id="KW-0732">Signal</keyword>
<dbReference type="OrthoDB" id="679755at2"/>
<evidence type="ECO:0000313" key="2">
    <source>
        <dbReference type="EMBL" id="TSJ75837.1"/>
    </source>
</evidence>
<feature type="signal peptide" evidence="1">
    <location>
        <begin position="1"/>
        <end position="20"/>
    </location>
</feature>
<feature type="chain" id="PRO_5021757367" evidence="1">
    <location>
        <begin position="21"/>
        <end position="205"/>
    </location>
</feature>
<accession>A0A556QGS4</accession>
<evidence type="ECO:0000256" key="1">
    <source>
        <dbReference type="SAM" id="SignalP"/>
    </source>
</evidence>
<dbReference type="AlphaFoldDB" id="A0A556QGS4"/>
<organism evidence="2 3">
    <name type="scientific">Rariglobus hedericola</name>
    <dbReference type="NCBI Taxonomy" id="2597822"/>
    <lineage>
        <taxon>Bacteria</taxon>
        <taxon>Pseudomonadati</taxon>
        <taxon>Verrucomicrobiota</taxon>
        <taxon>Opitutia</taxon>
        <taxon>Opitutales</taxon>
        <taxon>Opitutaceae</taxon>
        <taxon>Rariglobus</taxon>
    </lineage>
</organism>
<proteinExistence type="predicted"/>
<gene>
    <name evidence="2" type="ORF">FPL22_16390</name>
</gene>
<name>A0A556QGS4_9BACT</name>
<sequence length="205" mass="22886">MKLPHWILTVILSGASLLHAAQPAEFTFMLVGYCRAGNAKDDPNALGGYGGSDNLPKPLKFAIRSPDLYLEIADTPNVVFAEKYTGLNVRLINGGKKTAIFPASDSRISLVQEAQDTDGTWKEIEYLPSSWCGNSYHNVYLQPKHYWEFTAPRYSGPQKTKLRFKLTLAADHILYSPTYEGGIHPEQFTAQQGRKPTNLMDPHTE</sequence>
<evidence type="ECO:0000313" key="3">
    <source>
        <dbReference type="Proteomes" id="UP000315648"/>
    </source>
</evidence>
<dbReference type="EMBL" id="VMBG01000003">
    <property type="protein sequence ID" value="TSJ75837.1"/>
    <property type="molecule type" value="Genomic_DNA"/>
</dbReference>
<dbReference type="RefSeq" id="WP_144354110.1">
    <property type="nucleotide sequence ID" value="NZ_CBCRVV010000004.1"/>
</dbReference>
<comment type="caution">
    <text evidence="2">The sequence shown here is derived from an EMBL/GenBank/DDBJ whole genome shotgun (WGS) entry which is preliminary data.</text>
</comment>
<dbReference type="Proteomes" id="UP000315648">
    <property type="component" value="Unassembled WGS sequence"/>
</dbReference>
<keyword evidence="3" id="KW-1185">Reference proteome</keyword>